<dbReference type="InterPro" id="IPR000623">
    <property type="entry name" value="Shikimate_kinase/TSH1"/>
</dbReference>
<comment type="caution">
    <text evidence="8">The sequence shown here is derived from an EMBL/GenBank/DDBJ whole genome shotgun (WGS) entry which is preliminary data.</text>
</comment>
<evidence type="ECO:0000256" key="6">
    <source>
        <dbReference type="ARBA" id="ARBA00023141"/>
    </source>
</evidence>
<keyword evidence="1 7" id="KW-0028">Amino-acid biosynthesis</keyword>
<protein>
    <recommendedName>
        <fullName evidence="7">Shikimate kinase</fullName>
        <shortName evidence="7">SK</shortName>
        <ecNumber evidence="7">2.7.1.71</ecNumber>
    </recommendedName>
</protein>
<comment type="caution">
    <text evidence="7">Lacks conserved residue(s) required for the propagation of feature annotation.</text>
</comment>
<dbReference type="GO" id="GO:0000287">
    <property type="term" value="F:magnesium ion binding"/>
    <property type="evidence" value="ECO:0007669"/>
    <property type="project" value="UniProtKB-UniRule"/>
</dbReference>
<evidence type="ECO:0000313" key="8">
    <source>
        <dbReference type="EMBL" id="MBB6428503.1"/>
    </source>
</evidence>
<dbReference type="GO" id="GO:0008652">
    <property type="term" value="P:amino acid biosynthetic process"/>
    <property type="evidence" value="ECO:0007669"/>
    <property type="project" value="UniProtKB-KW"/>
</dbReference>
<dbReference type="GO" id="GO:0005829">
    <property type="term" value="C:cytosol"/>
    <property type="evidence" value="ECO:0007669"/>
    <property type="project" value="TreeGrafter"/>
</dbReference>
<keyword evidence="5 7" id="KW-0067">ATP-binding</keyword>
<dbReference type="GO" id="GO:0009073">
    <property type="term" value="P:aromatic amino acid family biosynthetic process"/>
    <property type="evidence" value="ECO:0007669"/>
    <property type="project" value="UniProtKB-KW"/>
</dbReference>
<dbReference type="HAMAP" id="MF_00109">
    <property type="entry name" value="Shikimate_kinase"/>
    <property type="match status" value="1"/>
</dbReference>
<keyword evidence="2 7" id="KW-0808">Transferase</keyword>
<keyword evidence="3 7" id="KW-0547">Nucleotide-binding</keyword>
<evidence type="ECO:0000256" key="2">
    <source>
        <dbReference type="ARBA" id="ARBA00022679"/>
    </source>
</evidence>
<comment type="subunit">
    <text evidence="7">Monomer.</text>
</comment>
<gene>
    <name evidence="7" type="primary">aroK</name>
    <name evidence="8" type="ORF">HNQ40_000309</name>
</gene>
<dbReference type="Pfam" id="PF01202">
    <property type="entry name" value="SKI"/>
    <property type="match status" value="1"/>
</dbReference>
<feature type="binding site" evidence="7">
    <location>
        <position position="123"/>
    </location>
    <ligand>
        <name>ATP</name>
        <dbReference type="ChEBI" id="CHEBI:30616"/>
    </ligand>
</feature>
<accession>A0A7X0H3P3</accession>
<feature type="binding site" evidence="7">
    <location>
        <position position="14"/>
    </location>
    <ligand>
        <name>Mg(2+)</name>
        <dbReference type="ChEBI" id="CHEBI:18420"/>
    </ligand>
</feature>
<dbReference type="Proteomes" id="UP000541810">
    <property type="component" value="Unassembled WGS sequence"/>
</dbReference>
<name>A0A7X0H3P3_9BACT</name>
<dbReference type="UniPathway" id="UPA00053">
    <property type="reaction ID" value="UER00088"/>
</dbReference>
<dbReference type="GO" id="GO:0005524">
    <property type="term" value="F:ATP binding"/>
    <property type="evidence" value="ECO:0007669"/>
    <property type="project" value="UniProtKB-UniRule"/>
</dbReference>
<comment type="function">
    <text evidence="7">Catalyzes the specific phosphorylation of the 3-hydroxyl group of shikimic acid using ATP as a cosubstrate.</text>
</comment>
<keyword evidence="7" id="KW-0460">Magnesium</keyword>
<comment type="catalytic activity">
    <reaction evidence="7">
        <text>shikimate + ATP = 3-phosphoshikimate + ADP + H(+)</text>
        <dbReference type="Rhea" id="RHEA:13121"/>
        <dbReference type="ChEBI" id="CHEBI:15378"/>
        <dbReference type="ChEBI" id="CHEBI:30616"/>
        <dbReference type="ChEBI" id="CHEBI:36208"/>
        <dbReference type="ChEBI" id="CHEBI:145989"/>
        <dbReference type="ChEBI" id="CHEBI:456216"/>
        <dbReference type="EC" id="2.7.1.71"/>
    </reaction>
</comment>
<proteinExistence type="inferred from homology"/>
<feature type="binding site" evidence="7">
    <location>
        <position position="145"/>
    </location>
    <ligand>
        <name>substrate</name>
    </ligand>
</feature>
<keyword evidence="6 7" id="KW-0057">Aromatic amino acid biosynthesis</keyword>
<feature type="binding site" evidence="7">
    <location>
        <position position="79"/>
    </location>
    <ligand>
        <name>substrate</name>
    </ligand>
</feature>
<sequence length="176" mass="18864">MNIILMGYRGSGKTSIGKKIADQTWKDFVDTDTEVVKRFDGRSIADIWETDGEPAFRAAEVEVAKQCLGRDNHVIALGGGTVMQDGVADLVKAAPDAIRIYLNCKPAVLAERIAADAASTAARPSLTGTAAASSVEEITAVLEERDPVYKDVADVVFDVSYVDIPAAVAYLTRHHL</sequence>
<keyword evidence="7" id="KW-0479">Metal-binding</keyword>
<evidence type="ECO:0000256" key="7">
    <source>
        <dbReference type="HAMAP-Rule" id="MF_00109"/>
    </source>
</evidence>
<dbReference type="RefSeq" id="WP_184675706.1">
    <property type="nucleotide sequence ID" value="NZ_JACHGY010000001.1"/>
</dbReference>
<dbReference type="PANTHER" id="PTHR21087">
    <property type="entry name" value="SHIKIMATE KINASE"/>
    <property type="match status" value="1"/>
</dbReference>
<feature type="binding site" evidence="7">
    <location>
        <begin position="10"/>
        <end position="15"/>
    </location>
    <ligand>
        <name>ATP</name>
        <dbReference type="ChEBI" id="CHEBI:30616"/>
    </ligand>
</feature>
<dbReference type="EMBL" id="JACHGY010000001">
    <property type="protein sequence ID" value="MBB6428503.1"/>
    <property type="molecule type" value="Genomic_DNA"/>
</dbReference>
<dbReference type="AlphaFoldDB" id="A0A7X0H3P3"/>
<evidence type="ECO:0000256" key="5">
    <source>
        <dbReference type="ARBA" id="ARBA00022840"/>
    </source>
</evidence>
<dbReference type="InterPro" id="IPR027417">
    <property type="entry name" value="P-loop_NTPase"/>
</dbReference>
<dbReference type="Gene3D" id="3.40.50.300">
    <property type="entry name" value="P-loop containing nucleotide triphosphate hydrolases"/>
    <property type="match status" value="1"/>
</dbReference>
<keyword evidence="9" id="KW-1185">Reference proteome</keyword>
<dbReference type="InterPro" id="IPR031322">
    <property type="entry name" value="Shikimate/glucono_kinase"/>
</dbReference>
<feature type="binding site" evidence="7">
    <location>
        <position position="32"/>
    </location>
    <ligand>
        <name>substrate</name>
    </ligand>
</feature>
<comment type="similarity">
    <text evidence="7">Belongs to the shikimate kinase family.</text>
</comment>
<dbReference type="PRINTS" id="PR01100">
    <property type="entry name" value="SHIKIMTKNASE"/>
</dbReference>
<organism evidence="8 9">
    <name type="scientific">Algisphaera agarilytica</name>
    <dbReference type="NCBI Taxonomy" id="1385975"/>
    <lineage>
        <taxon>Bacteria</taxon>
        <taxon>Pseudomonadati</taxon>
        <taxon>Planctomycetota</taxon>
        <taxon>Phycisphaerae</taxon>
        <taxon>Phycisphaerales</taxon>
        <taxon>Phycisphaeraceae</taxon>
        <taxon>Algisphaera</taxon>
    </lineage>
</organism>
<evidence type="ECO:0000256" key="3">
    <source>
        <dbReference type="ARBA" id="ARBA00022741"/>
    </source>
</evidence>
<evidence type="ECO:0000256" key="1">
    <source>
        <dbReference type="ARBA" id="ARBA00022605"/>
    </source>
</evidence>
<dbReference type="EC" id="2.7.1.71" evidence="7"/>
<keyword evidence="7" id="KW-0963">Cytoplasm</keyword>
<comment type="subcellular location">
    <subcellularLocation>
        <location evidence="7">Cytoplasm</location>
    </subcellularLocation>
</comment>
<keyword evidence="4 7" id="KW-0418">Kinase</keyword>
<comment type="pathway">
    <text evidence="7">Metabolic intermediate biosynthesis; chorismate biosynthesis; chorismate from D-erythrose 4-phosphate and phosphoenolpyruvate: step 5/7.</text>
</comment>
<feature type="binding site" evidence="7">
    <location>
        <position position="57"/>
    </location>
    <ligand>
        <name>substrate</name>
    </ligand>
</feature>
<dbReference type="GO" id="GO:0009423">
    <property type="term" value="P:chorismate biosynthetic process"/>
    <property type="evidence" value="ECO:0007669"/>
    <property type="project" value="UniProtKB-UniRule"/>
</dbReference>
<dbReference type="CDD" id="cd00464">
    <property type="entry name" value="SK"/>
    <property type="match status" value="1"/>
</dbReference>
<dbReference type="PANTHER" id="PTHR21087:SF16">
    <property type="entry name" value="SHIKIMATE KINASE 1, CHLOROPLASTIC"/>
    <property type="match status" value="1"/>
</dbReference>
<dbReference type="GO" id="GO:0004765">
    <property type="term" value="F:shikimate kinase activity"/>
    <property type="evidence" value="ECO:0007669"/>
    <property type="project" value="UniProtKB-UniRule"/>
</dbReference>
<evidence type="ECO:0000256" key="4">
    <source>
        <dbReference type="ARBA" id="ARBA00022777"/>
    </source>
</evidence>
<comment type="cofactor">
    <cofactor evidence="7">
        <name>Mg(2+)</name>
        <dbReference type="ChEBI" id="CHEBI:18420"/>
    </cofactor>
    <text evidence="7">Binds 1 Mg(2+) ion per subunit.</text>
</comment>
<reference evidence="8 9" key="1">
    <citation type="submission" date="2020-08" db="EMBL/GenBank/DDBJ databases">
        <title>Genomic Encyclopedia of Type Strains, Phase IV (KMG-IV): sequencing the most valuable type-strain genomes for metagenomic binning, comparative biology and taxonomic classification.</title>
        <authorList>
            <person name="Goeker M."/>
        </authorList>
    </citation>
    <scope>NUCLEOTIDE SEQUENCE [LARGE SCALE GENOMIC DNA]</scope>
    <source>
        <strain evidence="8 9">DSM 103725</strain>
    </source>
</reference>
<dbReference type="SUPFAM" id="SSF52540">
    <property type="entry name" value="P-loop containing nucleoside triphosphate hydrolases"/>
    <property type="match status" value="1"/>
</dbReference>
<evidence type="ECO:0000313" key="9">
    <source>
        <dbReference type="Proteomes" id="UP000541810"/>
    </source>
</evidence>